<dbReference type="EMBL" id="JANIIK010000113">
    <property type="protein sequence ID" value="KAJ3592404.1"/>
    <property type="molecule type" value="Genomic_DNA"/>
</dbReference>
<proteinExistence type="predicted"/>
<feature type="compositionally biased region" description="Pro residues" evidence="2">
    <location>
        <begin position="581"/>
        <end position="597"/>
    </location>
</feature>
<feature type="coiled-coil region" evidence="1">
    <location>
        <begin position="386"/>
        <end position="420"/>
    </location>
</feature>
<dbReference type="PROSITE" id="PS50896">
    <property type="entry name" value="LISH"/>
    <property type="match status" value="1"/>
</dbReference>
<feature type="compositionally biased region" description="Pro residues" evidence="2">
    <location>
        <begin position="560"/>
        <end position="572"/>
    </location>
</feature>
<dbReference type="Pfam" id="PF16045">
    <property type="entry name" value="LisH_2"/>
    <property type="match status" value="1"/>
</dbReference>
<evidence type="ECO:0000256" key="1">
    <source>
        <dbReference type="SAM" id="Coils"/>
    </source>
</evidence>
<dbReference type="Gene3D" id="1.20.960.40">
    <property type="match status" value="1"/>
</dbReference>
<feature type="region of interest" description="Disordered" evidence="2">
    <location>
        <begin position="552"/>
        <end position="870"/>
    </location>
</feature>
<dbReference type="OrthoDB" id="206339at2759"/>
<dbReference type="GO" id="GO:0036064">
    <property type="term" value="C:ciliary basal body"/>
    <property type="evidence" value="ECO:0007669"/>
    <property type="project" value="TreeGrafter"/>
</dbReference>
<name>A0A9Q0IBA1_9TELE</name>
<feature type="compositionally biased region" description="Low complexity" evidence="2">
    <location>
        <begin position="714"/>
        <end position="727"/>
    </location>
</feature>
<keyword evidence="4" id="KW-1185">Reference proteome</keyword>
<feature type="compositionally biased region" description="Basic and acidic residues" evidence="2">
    <location>
        <begin position="693"/>
        <end position="708"/>
    </location>
</feature>
<keyword evidence="1" id="KW-0175">Coiled coil</keyword>
<comment type="caution">
    <text evidence="3">The sequence shown here is derived from an EMBL/GenBank/DDBJ whole genome shotgun (WGS) entry which is preliminary data.</text>
</comment>
<organism evidence="3 4">
    <name type="scientific">Muraenolepis orangiensis</name>
    <name type="common">Patagonian moray cod</name>
    <dbReference type="NCBI Taxonomy" id="630683"/>
    <lineage>
        <taxon>Eukaryota</taxon>
        <taxon>Metazoa</taxon>
        <taxon>Chordata</taxon>
        <taxon>Craniata</taxon>
        <taxon>Vertebrata</taxon>
        <taxon>Euteleostomi</taxon>
        <taxon>Actinopterygii</taxon>
        <taxon>Neopterygii</taxon>
        <taxon>Teleostei</taxon>
        <taxon>Neoteleostei</taxon>
        <taxon>Acanthomorphata</taxon>
        <taxon>Zeiogadaria</taxon>
        <taxon>Gadariae</taxon>
        <taxon>Gadiformes</taxon>
        <taxon>Muraenolepidoidei</taxon>
        <taxon>Muraenolepididae</taxon>
        <taxon>Muraenolepis</taxon>
    </lineage>
</organism>
<dbReference type="InterPro" id="IPR006594">
    <property type="entry name" value="LisH"/>
</dbReference>
<sequence length="870" mass="97444">MAAANEDSLSSDELRKKLFNHFKSKGVLDMLKAQLRSHVIRELKHPLVEGLEPVPGARASSRSNSLLVTATNTIVADYLQTSGYEYSLSVFSPECGLRKDQMSNQGFLTSLMTHLADVRGHTSHSDADTQTISHGSYRESLVDKMKVIDQEYESLHPRGNNWMSHESKLTAYKRQLETQMHAEINIKMQHFKDVELAKMRMEEKAKSNKEFGNFRQDLERTYEMKMDESNVYLQRQTLLKEIEKVRNSENELKLRMAGFEKTCELHTDKVKALEELLRRRELTVRTSEDAYEQKLHTELSRYKLELKEEFIKRTEQLTENENRNKVETARTAKESSDLEAKIEVHITACGELRRVQGALESSEQRVSLLGQQKELLSERLEAVADYSALKRETVELQAQLSLVRRQLEEAQEESRLLRADAARPSAEQLALQTELQRLQGAHRLQQEQFDNQRQVLQAQLQGEVERCAHLNARLMECEEKSHRLTTHAEELKMQLRQTQQALENEVLRHPISSLVDRSVLKHSADRPEPEENDLLARAKARFRQLEREAETLEEAYRRPGPLPRPYSPPPVPRAHTAASPPGRPPDPLPGPLDPSPDPWSRATSLNPPPAEDTALRSFADPASATRSGEPRAAPLSPSGRLSSPLLSPSTQPQPRHTEEVIAFPELSPEEGLSPTPLGDRTPSSVGSFSPDLGHPREPRLRSTARDESSPQQLSHPAFSSSESSPQPEEIHLDDLSTTLPGPGGDIPELLLDTAAVPLPPQAPGRAAVPPSPAPQDLPDAPLLERGPGEKEGVDEQEESIGAGTKSPGENPLESYMKMVLEAKQHTQSPVRAEPEAASPDPASPDPRSLSDERDHSIAAYSQEAADDDFW</sequence>
<reference evidence="3" key="1">
    <citation type="submission" date="2022-07" db="EMBL/GenBank/DDBJ databases">
        <title>Chromosome-level genome of Muraenolepis orangiensis.</title>
        <authorList>
            <person name="Kim J."/>
        </authorList>
    </citation>
    <scope>NUCLEOTIDE SEQUENCE</scope>
    <source>
        <strain evidence="3">KU_S4_2022</strain>
        <tissue evidence="3">Muscle</tissue>
    </source>
</reference>
<gene>
    <name evidence="3" type="ORF">NHX12_007531</name>
</gene>
<dbReference type="GO" id="GO:0005576">
    <property type="term" value="C:extracellular region"/>
    <property type="evidence" value="ECO:0007669"/>
    <property type="project" value="GOC"/>
</dbReference>
<evidence type="ECO:0000313" key="4">
    <source>
        <dbReference type="Proteomes" id="UP001148018"/>
    </source>
</evidence>
<dbReference type="InterPro" id="IPR055289">
    <property type="entry name" value="OFD1"/>
</dbReference>
<dbReference type="GO" id="GO:0005813">
    <property type="term" value="C:centrosome"/>
    <property type="evidence" value="ECO:0007669"/>
    <property type="project" value="TreeGrafter"/>
</dbReference>
<evidence type="ECO:0008006" key="5">
    <source>
        <dbReference type="Google" id="ProtNLM"/>
    </source>
</evidence>
<evidence type="ECO:0000256" key="2">
    <source>
        <dbReference type="SAM" id="MobiDB-lite"/>
    </source>
</evidence>
<accession>A0A9Q0IBA1</accession>
<feature type="compositionally biased region" description="Low complexity" evidence="2">
    <location>
        <begin position="634"/>
        <end position="654"/>
    </location>
</feature>
<dbReference type="PANTHER" id="PTHR39063:SF1">
    <property type="entry name" value="OFD1 CENTRIOLE AND CENTRIOLAR SATELLITE PROTEIN"/>
    <property type="match status" value="1"/>
</dbReference>
<dbReference type="AlphaFoldDB" id="A0A9Q0IBA1"/>
<dbReference type="PANTHER" id="PTHR39063">
    <property type="entry name" value="ORAL-FACIAL-DIGITAL SYNDROME 1 PROTEIN HOMOLOG"/>
    <property type="match status" value="1"/>
</dbReference>
<dbReference type="Proteomes" id="UP001148018">
    <property type="component" value="Unassembled WGS sequence"/>
</dbReference>
<evidence type="ECO:0000313" key="3">
    <source>
        <dbReference type="EMBL" id="KAJ3592404.1"/>
    </source>
</evidence>
<dbReference type="GO" id="GO:0060287">
    <property type="term" value="P:epithelial cilium movement involved in determination of left/right asymmetry"/>
    <property type="evidence" value="ECO:0007669"/>
    <property type="project" value="TreeGrafter"/>
</dbReference>
<protein>
    <recommendedName>
        <fullName evidence="5">LisH domain-containing protein</fullName>
    </recommendedName>
</protein>